<feature type="compositionally biased region" description="Basic and acidic residues" evidence="1">
    <location>
        <begin position="508"/>
        <end position="523"/>
    </location>
</feature>
<feature type="compositionally biased region" description="Basic and acidic residues" evidence="1">
    <location>
        <begin position="563"/>
        <end position="572"/>
    </location>
</feature>
<evidence type="ECO:0000313" key="3">
    <source>
        <dbReference type="Proteomes" id="UP000006055"/>
    </source>
</evidence>
<proteinExistence type="predicted"/>
<feature type="compositionally biased region" description="Polar residues" evidence="1">
    <location>
        <begin position="545"/>
        <end position="562"/>
    </location>
</feature>
<dbReference type="HOGENOM" id="CLU_348064_0_0_7"/>
<feature type="compositionally biased region" description="Polar residues" evidence="1">
    <location>
        <begin position="636"/>
        <end position="645"/>
    </location>
</feature>
<gene>
    <name evidence="2" type="ordered locus">Desti_4768</name>
</gene>
<accession>I4CCU6</accession>
<protein>
    <submittedName>
        <fullName evidence="2">Uncharacterized protein</fullName>
    </submittedName>
</protein>
<reference evidence="3" key="1">
    <citation type="submission" date="2012-06" db="EMBL/GenBank/DDBJ databases">
        <title>Complete sequence of chromosome of Desulfomonile tiedjei DSM 6799.</title>
        <authorList>
            <person name="Lucas S."/>
            <person name="Copeland A."/>
            <person name="Lapidus A."/>
            <person name="Glavina del Rio T."/>
            <person name="Dalin E."/>
            <person name="Tice H."/>
            <person name="Bruce D."/>
            <person name="Goodwin L."/>
            <person name="Pitluck S."/>
            <person name="Peters L."/>
            <person name="Ovchinnikova G."/>
            <person name="Zeytun A."/>
            <person name="Lu M."/>
            <person name="Kyrpides N."/>
            <person name="Mavromatis K."/>
            <person name="Ivanova N."/>
            <person name="Brettin T."/>
            <person name="Detter J.C."/>
            <person name="Han C."/>
            <person name="Larimer F."/>
            <person name="Land M."/>
            <person name="Hauser L."/>
            <person name="Markowitz V."/>
            <person name="Cheng J.-F."/>
            <person name="Hugenholtz P."/>
            <person name="Woyke T."/>
            <person name="Wu D."/>
            <person name="Spring S."/>
            <person name="Schroeder M."/>
            <person name="Brambilla E."/>
            <person name="Klenk H.-P."/>
            <person name="Eisen J.A."/>
        </authorList>
    </citation>
    <scope>NUCLEOTIDE SEQUENCE [LARGE SCALE GENOMIC DNA]</scope>
    <source>
        <strain evidence="3">ATCC 49306 / DSM 6799 / DCB-1</strain>
    </source>
</reference>
<dbReference type="AlphaFoldDB" id="I4CCU6"/>
<sequence length="810" mass="92163">MRERIFSGIRFLGRLAILCSVIFLPGLSFGQEAPAVVQAVQGQAEALPADFQESAKLEQGARVKPSDIISTNKDSKVLLLWTDRLYASLAEYSSLSFDFQDRKAVPHVQLIEGLARITNSGLHSNSESDHVLSTPLATVRPVDPNQPIDYIVEIYSPTTTIVSILSGRVEIESRTGDSATTATYDSCRTVYLTKDKKTDTSSIYAGDAENLVAMTTIAGTLPFTGTCPVAVAQETQPRESVITELRSYAPQYIENIYYDWFPYDDFSVLPYESGGYVALFPGIGSWFIPYYYPISPAILKIYIGNYLYRKGIRFHEHHLADLRDRRHHLRRLMDVSGRAGDLRTLARTQNQLDALRVQERLANRTLGRMQDRLGNVQSAAERFNRQLPRGSDLGRTLDASFRSNRNTEVARNFENQLLNQSRMENRLSNLGQNQVNQFTERLSSVRDPSQRLALRNEAAILRQNLMQGRIPVGPQQGQISQLAQRMSQTEDVSQRREIQSQLMNRLDRATADARDARPSERQELSSLRSEIGRLNNPSLRRDLSNEISQLQRQIRSPQQRESNLLERTRSADIGRPGTPLTPLDRRAAPGVQTPTERRSAERPPAVQEQRIQPRPGQELRRRAQEPGRQLERRTEPQIQRPSSDTRAPRALREQQRPEARMEQQLRRQSQEAARQRESQQQQRELRSQRENRASSERMRRQFESARPQTPRIQPQQRSQQQFRQRSFQQPSFQRSQPQTRSFSRPSTPSFSQRQSVPRMSAPRMQSAPRMSAPRMQSSPRMSAPRMPSSPRVGGGAPRGGGGPLAGRQRN</sequence>
<feature type="compositionally biased region" description="Basic and acidic residues" evidence="1">
    <location>
        <begin position="617"/>
        <end position="635"/>
    </location>
</feature>
<feature type="compositionally biased region" description="Low complexity" evidence="1">
    <location>
        <begin position="773"/>
        <end position="791"/>
    </location>
</feature>
<evidence type="ECO:0000313" key="2">
    <source>
        <dbReference type="EMBL" id="AFM27387.1"/>
    </source>
</evidence>
<feature type="compositionally biased region" description="Basic and acidic residues" evidence="1">
    <location>
        <begin position="646"/>
        <end position="703"/>
    </location>
</feature>
<feature type="compositionally biased region" description="Polar residues" evidence="1">
    <location>
        <begin position="475"/>
        <end position="491"/>
    </location>
</feature>
<dbReference type="RefSeq" id="WP_014812495.1">
    <property type="nucleotide sequence ID" value="NC_018025.1"/>
</dbReference>
<dbReference type="eggNOG" id="COG3087">
    <property type="taxonomic scope" value="Bacteria"/>
</dbReference>
<feature type="compositionally biased region" description="Gly residues" evidence="1">
    <location>
        <begin position="792"/>
        <end position="804"/>
    </location>
</feature>
<dbReference type="KEGG" id="dti:Desti_4768"/>
<name>I4CCU6_DESTA</name>
<feature type="region of interest" description="Disordered" evidence="1">
    <location>
        <begin position="471"/>
        <end position="495"/>
    </location>
</feature>
<dbReference type="Proteomes" id="UP000006055">
    <property type="component" value="Chromosome"/>
</dbReference>
<organism evidence="2 3">
    <name type="scientific">Desulfomonile tiedjei (strain ATCC 49306 / DSM 6799 / DCB-1)</name>
    <dbReference type="NCBI Taxonomy" id="706587"/>
    <lineage>
        <taxon>Bacteria</taxon>
        <taxon>Pseudomonadati</taxon>
        <taxon>Thermodesulfobacteriota</taxon>
        <taxon>Desulfomonilia</taxon>
        <taxon>Desulfomonilales</taxon>
        <taxon>Desulfomonilaceae</taxon>
        <taxon>Desulfomonile</taxon>
    </lineage>
</organism>
<feature type="compositionally biased region" description="Low complexity" evidence="1">
    <location>
        <begin position="706"/>
        <end position="755"/>
    </location>
</feature>
<keyword evidence="3" id="KW-1185">Reference proteome</keyword>
<dbReference type="EMBL" id="CP003360">
    <property type="protein sequence ID" value="AFM27387.1"/>
    <property type="molecule type" value="Genomic_DNA"/>
</dbReference>
<evidence type="ECO:0000256" key="1">
    <source>
        <dbReference type="SAM" id="MobiDB-lite"/>
    </source>
</evidence>
<feature type="region of interest" description="Disordered" evidence="1">
    <location>
        <begin position="508"/>
        <end position="810"/>
    </location>
</feature>